<dbReference type="Proteomes" id="UP001198565">
    <property type="component" value="Unassembled WGS sequence"/>
</dbReference>
<organism evidence="1 2">
    <name type="scientific">Streptantibioticus parmotrematis</name>
    <dbReference type="NCBI Taxonomy" id="2873249"/>
    <lineage>
        <taxon>Bacteria</taxon>
        <taxon>Bacillati</taxon>
        <taxon>Actinomycetota</taxon>
        <taxon>Actinomycetes</taxon>
        <taxon>Kitasatosporales</taxon>
        <taxon>Streptomycetaceae</taxon>
        <taxon>Streptantibioticus</taxon>
    </lineage>
</organism>
<gene>
    <name evidence="1" type="ORF">K7472_32065</name>
</gene>
<comment type="caution">
    <text evidence="1">The sequence shown here is derived from an EMBL/GenBank/DDBJ whole genome shotgun (WGS) entry which is preliminary data.</text>
</comment>
<accession>A0ABS7R5Y1</accession>
<protein>
    <submittedName>
        <fullName evidence="1">IS3 family transposase</fullName>
    </submittedName>
</protein>
<proteinExistence type="predicted"/>
<sequence length="60" mass="7242">MKVEYVHRHTFSTRTEARIRIATWITDFYNSRRLHSVCGFKSLIDYERDYWASLTEELAA</sequence>
<dbReference type="EMBL" id="JAINVZ010000051">
    <property type="protein sequence ID" value="MBY8889439.1"/>
    <property type="molecule type" value="Genomic_DNA"/>
</dbReference>
<keyword evidence="2" id="KW-1185">Reference proteome</keyword>
<reference evidence="1 2" key="1">
    <citation type="submission" date="2021-08" db="EMBL/GenBank/DDBJ databases">
        <title>Streptomyces sp. PTM05 isolated from lichen.</title>
        <authorList>
            <person name="Somphong A."/>
            <person name="Phongsopitanun W."/>
            <person name="Tanasupawat S."/>
        </authorList>
    </citation>
    <scope>NUCLEOTIDE SEQUENCE [LARGE SCALE GENOMIC DNA]</scope>
    <source>
        <strain evidence="1 2">Ptm05</strain>
    </source>
</reference>
<name>A0ABS7R5Y1_9ACTN</name>
<evidence type="ECO:0000313" key="2">
    <source>
        <dbReference type="Proteomes" id="UP001198565"/>
    </source>
</evidence>
<evidence type="ECO:0000313" key="1">
    <source>
        <dbReference type="EMBL" id="MBY8889439.1"/>
    </source>
</evidence>